<evidence type="ECO:0000313" key="1">
    <source>
        <dbReference type="EMBL" id="MBZ7975188.1"/>
    </source>
</evidence>
<organism evidence="1 2">
    <name type="scientific">Campylobacter molothri</name>
    <dbReference type="NCBI Taxonomy" id="1032242"/>
    <lineage>
        <taxon>Bacteria</taxon>
        <taxon>Pseudomonadati</taxon>
        <taxon>Campylobacterota</taxon>
        <taxon>Epsilonproteobacteria</taxon>
        <taxon>Campylobacterales</taxon>
        <taxon>Campylobacteraceae</taxon>
        <taxon>Campylobacter</taxon>
    </lineage>
</organism>
<dbReference type="Proteomes" id="UP001319828">
    <property type="component" value="Unassembled WGS sequence"/>
</dbReference>
<comment type="caution">
    <text evidence="1">The sequence shown here is derived from an EMBL/GenBank/DDBJ whole genome shotgun (WGS) entry which is preliminary data.</text>
</comment>
<keyword evidence="1" id="KW-0808">Transferase</keyword>
<keyword evidence="2" id="KW-1185">Reference proteome</keyword>
<keyword evidence="1" id="KW-0548">Nucleotidyltransferase</keyword>
<name>A0ACC5W2T5_9BACT</name>
<protein>
    <submittedName>
        <fullName evidence="1">UDP-glucose--hexose-1-phosphate uridylyltransferase</fullName>
    </submittedName>
</protein>
<dbReference type="EMBL" id="JACHUQ010000020">
    <property type="protein sequence ID" value="MBZ7975188.1"/>
    <property type="molecule type" value="Genomic_DNA"/>
</dbReference>
<proteinExistence type="predicted"/>
<sequence length="498" mass="58902">MIYTLIDQLILYSLKKKLIKQEDKIFHINSLIDLFRLQEYKQGKKIPKMKLNEILNALLDYAYENKLCKNDNISRSLFCVKIIGLLTPKPSELISQFKQYYQKSPKKASDFFYQFNQSCNYINVDQIKKNIKWQTQSSYGKLEITINLSKPEKDPKAIAQAKENENINYPQCLLCKENEYYSGNYHHPARQNLRIIPIKLANENWFFQYSPYIYYKEHCIILNQKHTPMKICKKTFERLFDFLKIFPHYFIGSNADLPIVGGSILSHDHFQGGSHIFAINNAKIEKRYKIKNFENIDFAIVKWPLSVIRISSKDDKKLIELANFILKKWKNYSDKTVNILAKTQNTYHNTITPIARIKNSKFELDLVLRNNRTDKNHPFGIFHPHEHLHNIKKENIGLIEVMGLAILPPRLKEELKLLSDYILNDKNINHNEKIKKHAQWVQHFLPKYKNINNNNIEKILKREISQSFLEVLKNCGVFKRDQKGMRAFEKFINTLQNS</sequence>
<gene>
    <name evidence="1" type="ORF">H2252_07350</name>
</gene>
<reference evidence="1" key="1">
    <citation type="submission" date="2020-07" db="EMBL/GenBank/DDBJ databases">
        <title>Campylobacter molothri sp. nov. isolated from wild birds.</title>
        <authorList>
            <person name="Miller W.G."/>
            <person name="Chapman M.H."/>
            <person name="Yee E."/>
            <person name="Lopes B.S."/>
            <person name="Forbes K.J."/>
        </authorList>
    </citation>
    <scope>NUCLEOTIDE SEQUENCE</scope>
    <source>
        <strain evidence="1">RM9754</strain>
    </source>
</reference>
<accession>A0ACC5W2T5</accession>
<evidence type="ECO:0000313" key="2">
    <source>
        <dbReference type="Proteomes" id="UP001319828"/>
    </source>
</evidence>